<dbReference type="InterPro" id="IPR005025">
    <property type="entry name" value="FMN_Rdtase-like_dom"/>
</dbReference>
<dbReference type="PANTHER" id="PTHR43408:SF2">
    <property type="entry name" value="FMN REDUCTASE (NADPH)"/>
    <property type="match status" value="1"/>
</dbReference>
<accession>A0A3A9YUQ0</accession>
<dbReference type="Pfam" id="PF03358">
    <property type="entry name" value="FMN_red"/>
    <property type="match status" value="1"/>
</dbReference>
<organism evidence="6 7">
    <name type="scientific">Streptomyces hoynatensis</name>
    <dbReference type="NCBI Taxonomy" id="1141874"/>
    <lineage>
        <taxon>Bacteria</taxon>
        <taxon>Bacillati</taxon>
        <taxon>Actinomycetota</taxon>
        <taxon>Actinomycetes</taxon>
        <taxon>Kitasatosporales</taxon>
        <taxon>Streptomycetaceae</taxon>
        <taxon>Streptomyces</taxon>
    </lineage>
</organism>
<name>A0A3A9YUQ0_9ACTN</name>
<evidence type="ECO:0000313" key="7">
    <source>
        <dbReference type="Proteomes" id="UP000272474"/>
    </source>
</evidence>
<dbReference type="AlphaFoldDB" id="A0A3A9YUQ0"/>
<dbReference type="InterPro" id="IPR029039">
    <property type="entry name" value="Flavoprotein-like_sf"/>
</dbReference>
<evidence type="ECO:0000256" key="2">
    <source>
        <dbReference type="ARBA" id="ARBA00022643"/>
    </source>
</evidence>
<evidence type="ECO:0000256" key="3">
    <source>
        <dbReference type="ARBA" id="ARBA00023002"/>
    </source>
</evidence>
<feature type="domain" description="NADPH-dependent FMN reductase-like" evidence="5">
    <location>
        <begin position="31"/>
        <end position="79"/>
    </location>
</feature>
<dbReference type="PANTHER" id="PTHR43408">
    <property type="entry name" value="FMN REDUCTASE (NADPH)"/>
    <property type="match status" value="1"/>
</dbReference>
<reference evidence="6 7" key="1">
    <citation type="journal article" date="2014" name="Int. J. Syst. Evol. Microbiol.">
        <title>Streptomyces hoynatensis sp. nov., isolated from deep marine sediment.</title>
        <authorList>
            <person name="Veyisoglu A."/>
            <person name="Sahin N."/>
        </authorList>
    </citation>
    <scope>NUCLEOTIDE SEQUENCE [LARGE SCALE GENOMIC DNA]</scope>
    <source>
        <strain evidence="6 7">KCTC 29097</strain>
    </source>
</reference>
<protein>
    <recommendedName>
        <fullName evidence="5">NADPH-dependent FMN reductase-like domain-containing protein</fullName>
    </recommendedName>
</protein>
<evidence type="ECO:0000256" key="4">
    <source>
        <dbReference type="SAM" id="MobiDB-lite"/>
    </source>
</evidence>
<comment type="caution">
    <text evidence="6">The sequence shown here is derived from an EMBL/GenBank/DDBJ whole genome shotgun (WGS) entry which is preliminary data.</text>
</comment>
<dbReference type="EMBL" id="RBAL01000014">
    <property type="protein sequence ID" value="RKN39274.1"/>
    <property type="molecule type" value="Genomic_DNA"/>
</dbReference>
<keyword evidence="1" id="KW-0285">Flavoprotein</keyword>
<dbReference type="OrthoDB" id="1643408at2"/>
<dbReference type="InterPro" id="IPR051814">
    <property type="entry name" value="NAD(P)H-dep_FMN_reductase"/>
</dbReference>
<gene>
    <name evidence="6" type="ORF">D7294_22165</name>
</gene>
<feature type="region of interest" description="Disordered" evidence="4">
    <location>
        <begin position="1"/>
        <end position="31"/>
    </location>
</feature>
<evidence type="ECO:0000259" key="5">
    <source>
        <dbReference type="Pfam" id="PF03358"/>
    </source>
</evidence>
<dbReference type="Proteomes" id="UP000272474">
    <property type="component" value="Unassembled WGS sequence"/>
</dbReference>
<keyword evidence="2" id="KW-0288">FMN</keyword>
<dbReference type="Gene3D" id="3.40.50.360">
    <property type="match status" value="1"/>
</dbReference>
<dbReference type="GO" id="GO:0016491">
    <property type="term" value="F:oxidoreductase activity"/>
    <property type="evidence" value="ECO:0007669"/>
    <property type="project" value="UniProtKB-KW"/>
</dbReference>
<evidence type="ECO:0000313" key="6">
    <source>
        <dbReference type="EMBL" id="RKN39274.1"/>
    </source>
</evidence>
<dbReference type="SUPFAM" id="SSF52218">
    <property type="entry name" value="Flavoproteins"/>
    <property type="match status" value="1"/>
</dbReference>
<feature type="region of interest" description="Disordered" evidence="4">
    <location>
        <begin position="80"/>
        <end position="106"/>
    </location>
</feature>
<proteinExistence type="predicted"/>
<sequence length="106" mass="11014">MPTPTLATKEARLFPEQAQAPRTPSPTSPSAVFRGSYPGLFKHFSDLAGQYALANKPVFLTATGGGDHHALVLEHALRPCSPPGAVRSRGPLPATATARGTAGSPR</sequence>
<keyword evidence="3" id="KW-0560">Oxidoreductase</keyword>
<evidence type="ECO:0000256" key="1">
    <source>
        <dbReference type="ARBA" id="ARBA00022630"/>
    </source>
</evidence>
<keyword evidence="7" id="KW-1185">Reference proteome</keyword>